<keyword evidence="2" id="KW-1185">Reference proteome</keyword>
<comment type="caution">
    <text evidence="1">The sequence shown here is derived from an EMBL/GenBank/DDBJ whole genome shotgun (WGS) entry which is preliminary data.</text>
</comment>
<evidence type="ECO:0000313" key="2">
    <source>
        <dbReference type="Proteomes" id="UP000812270"/>
    </source>
</evidence>
<dbReference type="RefSeq" id="WP_217789492.1">
    <property type="nucleotide sequence ID" value="NZ_JAHSPG010000001.1"/>
</dbReference>
<proteinExistence type="predicted"/>
<gene>
    <name evidence="1" type="ORF">KTO63_02230</name>
</gene>
<dbReference type="AlphaFoldDB" id="A0A9E2S661"/>
<dbReference type="Proteomes" id="UP000812270">
    <property type="component" value="Unassembled WGS sequence"/>
</dbReference>
<dbReference type="PROSITE" id="PS51257">
    <property type="entry name" value="PROKAR_LIPOPROTEIN"/>
    <property type="match status" value="1"/>
</dbReference>
<organism evidence="1 2">
    <name type="scientific">Pinibacter aurantiacus</name>
    <dbReference type="NCBI Taxonomy" id="2851599"/>
    <lineage>
        <taxon>Bacteria</taxon>
        <taxon>Pseudomonadati</taxon>
        <taxon>Bacteroidota</taxon>
        <taxon>Chitinophagia</taxon>
        <taxon>Chitinophagales</taxon>
        <taxon>Chitinophagaceae</taxon>
        <taxon>Pinibacter</taxon>
    </lineage>
</organism>
<name>A0A9E2S661_9BACT</name>
<protein>
    <recommendedName>
        <fullName evidence="3">Nuclear transport factor 2 family protein</fullName>
    </recommendedName>
</protein>
<reference evidence="1" key="1">
    <citation type="submission" date="2021-06" db="EMBL/GenBank/DDBJ databases">
        <authorList>
            <person name="Huq M.A."/>
        </authorList>
    </citation>
    <scope>NUCLEOTIDE SEQUENCE</scope>
    <source>
        <strain evidence="1">MAH-26</strain>
    </source>
</reference>
<evidence type="ECO:0000313" key="1">
    <source>
        <dbReference type="EMBL" id="MBV4355948.1"/>
    </source>
</evidence>
<sequence length="178" mass="20301">MKKLTFFFLTALACSCNNMQTPPKEPVKDTAATAATATPVNYAYTIEHPDYWEIGNPANTATSLSALKAWEDGKLDESLSYFGDSVRVQFDGLDKKMSHDSLTALLTRARNNYKTIKVKMYDWESVISKDKSEEWVTLWYFQTWETPKGVKDSADVINDLQLKNGKIVRLSEYTRKIH</sequence>
<accession>A0A9E2S661</accession>
<dbReference type="EMBL" id="JAHSPG010000001">
    <property type="protein sequence ID" value="MBV4355948.1"/>
    <property type="molecule type" value="Genomic_DNA"/>
</dbReference>
<evidence type="ECO:0008006" key="3">
    <source>
        <dbReference type="Google" id="ProtNLM"/>
    </source>
</evidence>